<dbReference type="Proteomes" id="UP000662747">
    <property type="component" value="Chromosome"/>
</dbReference>
<dbReference type="RefSeq" id="WP_206720677.1">
    <property type="nucleotide sequence ID" value="NZ_CP071090.1"/>
</dbReference>
<dbReference type="EMBL" id="CP071090">
    <property type="protein sequence ID" value="QSQ19089.1"/>
    <property type="molecule type" value="Genomic_DNA"/>
</dbReference>
<keyword evidence="3" id="KW-1185">Reference proteome</keyword>
<evidence type="ECO:0000256" key="1">
    <source>
        <dbReference type="SAM" id="SignalP"/>
    </source>
</evidence>
<organism evidence="2 3">
    <name type="scientific">Pyxidicoccus parkwayensis</name>
    <dbReference type="NCBI Taxonomy" id="2813578"/>
    <lineage>
        <taxon>Bacteria</taxon>
        <taxon>Pseudomonadati</taxon>
        <taxon>Myxococcota</taxon>
        <taxon>Myxococcia</taxon>
        <taxon>Myxococcales</taxon>
        <taxon>Cystobacterineae</taxon>
        <taxon>Myxococcaceae</taxon>
        <taxon>Pyxidicoccus</taxon>
    </lineage>
</organism>
<gene>
    <name evidence="2" type="ORF">JY651_27480</name>
</gene>
<dbReference type="Gene3D" id="2.60.40.10">
    <property type="entry name" value="Immunoglobulins"/>
    <property type="match status" value="3"/>
</dbReference>
<keyword evidence="1" id="KW-0732">Signal</keyword>
<dbReference type="PROSITE" id="PS51257">
    <property type="entry name" value="PROKAR_LIPOPROTEIN"/>
    <property type="match status" value="1"/>
</dbReference>
<name>A0ABX7NL35_9BACT</name>
<feature type="chain" id="PRO_5046523435" evidence="1">
    <location>
        <begin position="23"/>
        <end position="555"/>
    </location>
</feature>
<dbReference type="Pfam" id="PF17957">
    <property type="entry name" value="Big_7"/>
    <property type="match status" value="3"/>
</dbReference>
<dbReference type="InterPro" id="IPR013783">
    <property type="entry name" value="Ig-like_fold"/>
</dbReference>
<sequence>MRIMSRGARGIAAALFGAGAMAATGCGEVQGTPESTPPQVQQAKAPTGCSTAIAPERELVIQDVGVLNDKLRTGWSGTLSKGSGAADGAWSFGRLMAGLSGAVAPEDFVRDWFTRWAASAPAHGQDLTRVLADWPKRADGKLDLTKSPLRLQAIVNHLDARDVSRGSAGEGHLVFGVLDASGNPLPLTVTFAYDVPARTSADVLDWAHRWHALASRTPGTEAFNTALQDVTDRFTAGTGRAHGGALDSLLTPGASGANEARRLANDLSCLLADDVEPPTVALTAPASGSFARGSVAITADATDDTGVDRVDFFDGTSLIGSATQAPFSVNWDTTVVGSGTHSLTAQAFDAAGNSGTSSAVSVLVDNYPPVLVQGSPQYNTQTQNYVRGTVTVGWTVTDQSLSGVALVEFFRDGVPVASVPGNGGLTYSFAWNTVGLSNRAYTIAVRATDNAGNVANSSRSLIVDNVAPSSQLTAPANGAVVSGVVTLKANASDTQALAYVAFEVDGQLLTPYSTTSPYTKTWDSTGKSGTHVIVAVAVDRAGNSKRSNQVTVTVP</sequence>
<evidence type="ECO:0000313" key="2">
    <source>
        <dbReference type="EMBL" id="QSQ19089.1"/>
    </source>
</evidence>
<feature type="signal peptide" evidence="1">
    <location>
        <begin position="1"/>
        <end position="22"/>
    </location>
</feature>
<protein>
    <submittedName>
        <fullName evidence="2">Uncharacterized protein</fullName>
    </submittedName>
</protein>
<proteinExistence type="predicted"/>
<accession>A0ABX7NL35</accession>
<reference evidence="2 3" key="1">
    <citation type="submission" date="2021-02" db="EMBL/GenBank/DDBJ databases">
        <title>De Novo genome assembly of isolated myxobacteria.</title>
        <authorList>
            <person name="Stevens D.C."/>
        </authorList>
    </citation>
    <scope>NUCLEOTIDE SEQUENCE [LARGE SCALE GENOMIC DNA]</scope>
    <source>
        <strain evidence="3">SCPEA02</strain>
    </source>
</reference>
<evidence type="ECO:0000313" key="3">
    <source>
        <dbReference type="Proteomes" id="UP000662747"/>
    </source>
</evidence>